<reference evidence="6" key="1">
    <citation type="submission" date="2025-08" db="UniProtKB">
        <authorList>
            <consortium name="RefSeq"/>
        </authorList>
    </citation>
    <scope>IDENTIFICATION</scope>
</reference>
<dbReference type="InterPro" id="IPR011993">
    <property type="entry name" value="PH-like_dom_sf"/>
</dbReference>
<dbReference type="GO" id="GO:0005096">
    <property type="term" value="F:GTPase activator activity"/>
    <property type="evidence" value="ECO:0007669"/>
    <property type="project" value="UniProtKB-KW"/>
</dbReference>
<sequence>MRRGSYDDTSVSIRLHLRSLAQRRRSAPSLVFGRALGIPWNLIREEAAVAVEQCPFVLGLSGDSSPLALDECVQLTEGQKTRERHLFLFSQELVIAKLKSSASYRLKHRLSLEELWLYPCEDDNEEEEEEPMDFELKTSLVLVWPLGFCVVTFRSPEVKERWVETLHRKITEVQARSGSSSPPLDILMKVLSGSIMTKTLTEGGTEENMDGPPEGNDKVSASQRPLYNKEESEKQPIGHTGNQGGKLSFITRKLKRSSIHNASSSRSDSRSSSVLFGQPLSKICLDDGSLPKPITEILQLLRKKGPATEGVFRKAGNSRNLTTIREQLNTGAKVDMEALPVVQLVGLLKSFLKELPGCLLVAERYDQWISAVEKEDEHQRLTEIKSVIESIPEPNILLLQHLLCMLHHISQSSHVNKMDASNLAVCISPSLLHQTGSQTTQDAFMQSEEVKKVTGLTQFLIENCCSVFGEDVLTLLGDPDEELADNLDSMSSHQHDSAYDSTDPDADGDPREASPVDRCTVRPCKPDAMATHRTEHSIVASCSSDAIFTTFTNPFSRRCSEPAIFPSAACCSRAMQGLARSHDDFSAHSEDFQELKKQTSEDSFLLSRQAERRLAQPSLGKLSGSLTTDLSLRPSDRASTASKDCSCSSSCSLESAASNISEGSVFASSPLSSPASLRRSHSTKYQEGSSRSQSVTSKPPSKSEQPKAQGEVKRRTQSMRVKGLGSLFGRATMKPGEPQREPAFPCGPLHEDSQSEAETPEGPNPPGEPLRRRRPLSAIEVFQHVDSQHPCSPPSYTQALLNSSHCAPPQYPLTVQAARDRGRRVNSPCHVNRFTDCFQTRPEPGDPSVSEPTPAFRARAMSESVSRSRQDTVARRCSQPLFEEISYAKESYV</sequence>
<dbReference type="GeneID" id="105894445"/>
<evidence type="ECO:0000256" key="1">
    <source>
        <dbReference type="ARBA" id="ARBA00022468"/>
    </source>
</evidence>
<dbReference type="RefSeq" id="XP_031437565.1">
    <property type="nucleotide sequence ID" value="XM_031581705.2"/>
</dbReference>
<dbReference type="SUPFAM" id="SSF48350">
    <property type="entry name" value="GTPase activation domain, GAP"/>
    <property type="match status" value="1"/>
</dbReference>
<keyword evidence="1" id="KW-0343">GTPase activation</keyword>
<dbReference type="Gene3D" id="1.10.555.10">
    <property type="entry name" value="Rho GTPase activation protein"/>
    <property type="match status" value="1"/>
</dbReference>
<dbReference type="SUPFAM" id="SSF50729">
    <property type="entry name" value="PH domain-like"/>
    <property type="match status" value="1"/>
</dbReference>
<keyword evidence="5" id="KW-1185">Reference proteome</keyword>
<dbReference type="CDD" id="cd04402">
    <property type="entry name" value="RhoGAP_ARHGAP20"/>
    <property type="match status" value="1"/>
</dbReference>
<feature type="region of interest" description="Disordered" evidence="3">
    <location>
        <begin position="616"/>
        <end position="648"/>
    </location>
</feature>
<dbReference type="GO" id="GO:0035023">
    <property type="term" value="P:regulation of Rho protein signal transduction"/>
    <property type="evidence" value="ECO:0007669"/>
    <property type="project" value="InterPro"/>
</dbReference>
<keyword evidence="2" id="KW-0597">Phosphoprotein</keyword>
<dbReference type="Proteomes" id="UP000515152">
    <property type="component" value="Chromosome 15"/>
</dbReference>
<feature type="compositionally biased region" description="Low complexity" evidence="3">
    <location>
        <begin position="663"/>
        <end position="677"/>
    </location>
</feature>
<dbReference type="Pfam" id="PF00620">
    <property type="entry name" value="RhoGAP"/>
    <property type="match status" value="1"/>
</dbReference>
<evidence type="ECO:0000256" key="3">
    <source>
        <dbReference type="SAM" id="MobiDB-lite"/>
    </source>
</evidence>
<evidence type="ECO:0000313" key="5">
    <source>
        <dbReference type="Proteomes" id="UP000515152"/>
    </source>
</evidence>
<name>A0A6P8GRY1_CLUHA</name>
<dbReference type="Gene3D" id="2.30.29.30">
    <property type="entry name" value="Pleckstrin-homology domain (PH domain)/Phosphotyrosine-binding domain (PTB)"/>
    <property type="match status" value="1"/>
</dbReference>
<proteinExistence type="predicted"/>
<evidence type="ECO:0000313" key="6">
    <source>
        <dbReference type="RefSeq" id="XP_031437565.1"/>
    </source>
</evidence>
<dbReference type="AlphaFoldDB" id="A0A6P8GRY1"/>
<dbReference type="PANTHER" id="PTHR23179:SF26">
    <property type="entry name" value="T-CELL ACTIVATION RHO GTPASE-ACTIVATING PROTEIN"/>
    <property type="match status" value="1"/>
</dbReference>
<organism evidence="5 6">
    <name type="scientific">Clupea harengus</name>
    <name type="common">Atlantic herring</name>
    <dbReference type="NCBI Taxonomy" id="7950"/>
    <lineage>
        <taxon>Eukaryota</taxon>
        <taxon>Metazoa</taxon>
        <taxon>Chordata</taxon>
        <taxon>Craniata</taxon>
        <taxon>Vertebrata</taxon>
        <taxon>Euteleostomi</taxon>
        <taxon>Actinopterygii</taxon>
        <taxon>Neopterygii</taxon>
        <taxon>Teleostei</taxon>
        <taxon>Clupei</taxon>
        <taxon>Clupeiformes</taxon>
        <taxon>Clupeoidei</taxon>
        <taxon>Clupeidae</taxon>
        <taxon>Clupea</taxon>
    </lineage>
</organism>
<dbReference type="SMART" id="SM00324">
    <property type="entry name" value="RhoGAP"/>
    <property type="match status" value="1"/>
</dbReference>
<dbReference type="CTD" id="447809"/>
<feature type="region of interest" description="Disordered" evidence="3">
    <location>
        <begin position="663"/>
        <end position="772"/>
    </location>
</feature>
<protein>
    <submittedName>
        <fullName evidence="6">T cell activation RhoGTPase activating protein b</fullName>
    </submittedName>
</protein>
<evidence type="ECO:0000256" key="2">
    <source>
        <dbReference type="ARBA" id="ARBA00022553"/>
    </source>
</evidence>
<dbReference type="Pfam" id="PF22286">
    <property type="entry name" value="RHG20_PH"/>
    <property type="match status" value="1"/>
</dbReference>
<dbReference type="InterPro" id="IPR047887">
    <property type="entry name" value="ARHGAP20_PH"/>
</dbReference>
<dbReference type="KEGG" id="char:105894445"/>
<feature type="domain" description="Rho-GAP" evidence="4">
    <location>
        <begin position="278"/>
        <end position="468"/>
    </location>
</feature>
<dbReference type="InterPro" id="IPR047886">
    <property type="entry name" value="ARHGAP20-like_RhoGAP"/>
</dbReference>
<feature type="region of interest" description="Disordered" evidence="3">
    <location>
        <begin position="202"/>
        <end position="222"/>
    </location>
</feature>
<evidence type="ECO:0000259" key="4">
    <source>
        <dbReference type="PROSITE" id="PS50238"/>
    </source>
</evidence>
<feature type="compositionally biased region" description="Low complexity" evidence="3">
    <location>
        <begin position="638"/>
        <end position="648"/>
    </location>
</feature>
<dbReference type="PROSITE" id="PS50238">
    <property type="entry name" value="RHOGAP"/>
    <property type="match status" value="1"/>
</dbReference>
<gene>
    <name evidence="6" type="primary">tagapb</name>
</gene>
<dbReference type="InterPro" id="IPR008936">
    <property type="entry name" value="Rho_GTPase_activation_prot"/>
</dbReference>
<dbReference type="OrthoDB" id="27389at2759"/>
<feature type="compositionally biased region" description="Polar residues" evidence="3">
    <location>
        <begin position="683"/>
        <end position="703"/>
    </location>
</feature>
<dbReference type="PANTHER" id="PTHR23179">
    <property type="entry name" value="T-CELL ACTIVATION RHO GTPASE ACTIVATING PROTEIN-RELATED"/>
    <property type="match status" value="1"/>
</dbReference>
<dbReference type="GO" id="GO:0007165">
    <property type="term" value="P:signal transduction"/>
    <property type="evidence" value="ECO:0007669"/>
    <property type="project" value="InterPro"/>
</dbReference>
<accession>A0A6P8GRY1</accession>
<dbReference type="InterPro" id="IPR000198">
    <property type="entry name" value="RhoGAP_dom"/>
</dbReference>
<feature type="region of interest" description="Disordered" evidence="3">
    <location>
        <begin position="840"/>
        <end position="874"/>
    </location>
</feature>
<feature type="region of interest" description="Disordered" evidence="3">
    <location>
        <begin position="484"/>
        <end position="519"/>
    </location>
</feature>